<keyword evidence="4" id="KW-0418">Kinase</keyword>
<reference evidence="8" key="2">
    <citation type="submission" date="2013-10" db="EMBL/GenBank/DDBJ databases">
        <authorList>
            <person name="Aslett M."/>
        </authorList>
    </citation>
    <scope>NUCLEOTIDE SEQUENCE [LARGE SCALE GENOMIC DNA]</scope>
    <source>
        <strain evidence="8">Weybridge</strain>
    </source>
</reference>
<evidence type="ECO:0000256" key="5">
    <source>
        <dbReference type="ARBA" id="ARBA00022840"/>
    </source>
</evidence>
<name>U6ME37_EIMMA</name>
<accession>U6ME37</accession>
<dbReference type="InterPro" id="IPR000719">
    <property type="entry name" value="Prot_kinase_dom"/>
</dbReference>
<evidence type="ECO:0000313" key="8">
    <source>
        <dbReference type="EMBL" id="CDJ59935.1"/>
    </source>
</evidence>
<feature type="region of interest" description="Disordered" evidence="6">
    <location>
        <begin position="71"/>
        <end position="153"/>
    </location>
</feature>
<sequence>GLERCITVTLGELHKLGFIHRDIQASNIILNIKGRPQLVDFGFACKINPNRPRAYSFCGTLHSMAPEVAALGVGAPSRGPPGGPQGSTNTGAPQGGPPQGAPSASSAAGGCPGGPSGGPPLGAPEAEGAAEGYLGAPVDCTAPFGYRDYEKDP</sequence>
<dbReference type="GO" id="GO:0005952">
    <property type="term" value="C:cAMP-dependent protein kinase complex"/>
    <property type="evidence" value="ECO:0007669"/>
    <property type="project" value="TreeGrafter"/>
</dbReference>
<dbReference type="SUPFAM" id="SSF56112">
    <property type="entry name" value="Protein kinase-like (PK-like)"/>
    <property type="match status" value="1"/>
</dbReference>
<evidence type="ECO:0000256" key="4">
    <source>
        <dbReference type="ARBA" id="ARBA00022777"/>
    </source>
</evidence>
<keyword evidence="2" id="KW-0808">Transferase</keyword>
<dbReference type="PANTHER" id="PTHR24353">
    <property type="entry name" value="CYCLIC NUCLEOTIDE-DEPENDENT PROTEIN KINASE"/>
    <property type="match status" value="1"/>
</dbReference>
<dbReference type="GO" id="GO:0004691">
    <property type="term" value="F:cAMP-dependent protein kinase activity"/>
    <property type="evidence" value="ECO:0007669"/>
    <property type="project" value="TreeGrafter"/>
</dbReference>
<feature type="domain" description="Protein kinase" evidence="7">
    <location>
        <begin position="1"/>
        <end position="153"/>
    </location>
</feature>
<dbReference type="VEuPathDB" id="ToxoDB:EMWEY_00059380"/>
<evidence type="ECO:0000256" key="1">
    <source>
        <dbReference type="ARBA" id="ARBA00022527"/>
    </source>
</evidence>
<dbReference type="OrthoDB" id="337284at2759"/>
<evidence type="ECO:0000256" key="6">
    <source>
        <dbReference type="SAM" id="MobiDB-lite"/>
    </source>
</evidence>
<feature type="non-terminal residue" evidence="8">
    <location>
        <position position="1"/>
    </location>
</feature>
<organism evidence="8 9">
    <name type="scientific">Eimeria maxima</name>
    <name type="common">Coccidian parasite</name>
    <dbReference type="NCBI Taxonomy" id="5804"/>
    <lineage>
        <taxon>Eukaryota</taxon>
        <taxon>Sar</taxon>
        <taxon>Alveolata</taxon>
        <taxon>Apicomplexa</taxon>
        <taxon>Conoidasida</taxon>
        <taxon>Coccidia</taxon>
        <taxon>Eucoccidiorida</taxon>
        <taxon>Eimeriorina</taxon>
        <taxon>Eimeriidae</taxon>
        <taxon>Eimeria</taxon>
    </lineage>
</organism>
<proteinExistence type="predicted"/>
<dbReference type="Proteomes" id="UP000030763">
    <property type="component" value="Unassembled WGS sequence"/>
</dbReference>
<evidence type="ECO:0000256" key="2">
    <source>
        <dbReference type="ARBA" id="ARBA00022679"/>
    </source>
</evidence>
<keyword evidence="3" id="KW-0547">Nucleotide-binding</keyword>
<dbReference type="EMBL" id="HG721005">
    <property type="protein sequence ID" value="CDJ59935.1"/>
    <property type="molecule type" value="Genomic_DNA"/>
</dbReference>
<keyword evidence="1" id="KW-0723">Serine/threonine-protein kinase</keyword>
<dbReference type="InterPro" id="IPR011009">
    <property type="entry name" value="Kinase-like_dom_sf"/>
</dbReference>
<evidence type="ECO:0000313" key="9">
    <source>
        <dbReference type="Proteomes" id="UP000030763"/>
    </source>
</evidence>
<dbReference type="RefSeq" id="XP_013336580.1">
    <property type="nucleotide sequence ID" value="XM_013481126.1"/>
</dbReference>
<feature type="compositionally biased region" description="Low complexity" evidence="6">
    <location>
        <begin position="123"/>
        <end position="137"/>
    </location>
</feature>
<dbReference type="GeneID" id="25339924"/>
<dbReference type="AlphaFoldDB" id="U6ME37"/>
<keyword evidence="9" id="KW-1185">Reference proteome</keyword>
<dbReference type="GO" id="GO:0005524">
    <property type="term" value="F:ATP binding"/>
    <property type="evidence" value="ECO:0007669"/>
    <property type="project" value="UniProtKB-KW"/>
</dbReference>
<dbReference type="PROSITE" id="PS50011">
    <property type="entry name" value="PROTEIN_KINASE_DOM"/>
    <property type="match status" value="1"/>
</dbReference>
<dbReference type="PANTHER" id="PTHR24353:SF37">
    <property type="entry name" value="CAMP-DEPENDENT PROTEIN KINASE CATALYTIC SUBUNIT PRKX"/>
    <property type="match status" value="1"/>
</dbReference>
<protein>
    <recommendedName>
        <fullName evidence="7">Protein kinase domain-containing protein</fullName>
    </recommendedName>
</protein>
<evidence type="ECO:0000256" key="3">
    <source>
        <dbReference type="ARBA" id="ARBA00022741"/>
    </source>
</evidence>
<keyword evidence="5" id="KW-0067">ATP-binding</keyword>
<dbReference type="Pfam" id="PF00069">
    <property type="entry name" value="Pkinase"/>
    <property type="match status" value="1"/>
</dbReference>
<reference evidence="8" key="1">
    <citation type="submission" date="2013-10" db="EMBL/GenBank/DDBJ databases">
        <title>Genomic analysis of the causative agents of coccidiosis in chickens.</title>
        <authorList>
            <person name="Reid A.J."/>
            <person name="Blake D."/>
            <person name="Billington K."/>
            <person name="Browne H."/>
            <person name="Dunn M."/>
            <person name="Hung S."/>
            <person name="Kawahara F."/>
            <person name="Miranda-Saavedra D."/>
            <person name="Mourier T."/>
            <person name="Nagra H."/>
            <person name="Otto T.D."/>
            <person name="Rawlings N."/>
            <person name="Sanchez A."/>
            <person name="Sanders M."/>
            <person name="Subramaniam C."/>
            <person name="Tay Y."/>
            <person name="Dear P."/>
            <person name="Doerig C."/>
            <person name="Gruber A."/>
            <person name="Parkinson J."/>
            <person name="Shirley M."/>
            <person name="Wan K.L."/>
            <person name="Berriman M."/>
            <person name="Tomley F."/>
            <person name="Pain A."/>
        </authorList>
    </citation>
    <scope>NUCLEOTIDE SEQUENCE [LARGE SCALE GENOMIC DNA]</scope>
    <source>
        <strain evidence="8">Weybridge</strain>
    </source>
</reference>
<dbReference type="Gene3D" id="1.10.510.10">
    <property type="entry name" value="Transferase(Phosphotransferase) domain 1"/>
    <property type="match status" value="1"/>
</dbReference>
<evidence type="ECO:0000259" key="7">
    <source>
        <dbReference type="PROSITE" id="PS50011"/>
    </source>
</evidence>
<gene>
    <name evidence="8" type="ORF">EMWEY_00059380</name>
</gene>